<evidence type="ECO:0000313" key="14">
    <source>
        <dbReference type="Proteomes" id="UP000264800"/>
    </source>
</evidence>
<reference evidence="13" key="1">
    <citation type="submission" date="2025-05" db="UniProtKB">
        <authorList>
            <consortium name="Ensembl"/>
        </authorList>
    </citation>
    <scope>IDENTIFICATION</scope>
</reference>
<dbReference type="InterPro" id="IPR013087">
    <property type="entry name" value="Znf_C2H2_type"/>
</dbReference>
<evidence type="ECO:0000256" key="7">
    <source>
        <dbReference type="ARBA" id="ARBA00023125"/>
    </source>
</evidence>
<dbReference type="Gene3D" id="1.10.10.60">
    <property type="entry name" value="Homeodomain-like"/>
    <property type="match status" value="3"/>
</dbReference>
<dbReference type="AlphaFoldDB" id="A0A3Q3G027"/>
<feature type="domain" description="C2H2-type" evidence="12">
    <location>
        <begin position="884"/>
        <end position="907"/>
    </location>
</feature>
<feature type="domain" description="C2H2-type" evidence="12">
    <location>
        <begin position="800"/>
        <end position="827"/>
    </location>
</feature>
<keyword evidence="3" id="KW-0677">Repeat</keyword>
<feature type="compositionally biased region" description="Low complexity" evidence="11">
    <location>
        <begin position="214"/>
        <end position="223"/>
    </location>
</feature>
<dbReference type="PROSITE" id="PS50157">
    <property type="entry name" value="ZINC_FINGER_C2H2_2"/>
    <property type="match status" value="7"/>
</dbReference>
<feature type="compositionally biased region" description="Polar residues" evidence="11">
    <location>
        <begin position="88"/>
        <end position="107"/>
    </location>
</feature>
<evidence type="ECO:0000256" key="5">
    <source>
        <dbReference type="ARBA" id="ARBA00022833"/>
    </source>
</evidence>
<comment type="subcellular location">
    <subcellularLocation>
        <location evidence="1">Nucleus</location>
    </subcellularLocation>
</comment>
<sequence>MLLAYWAKPAIQQELRRNVRNKTVYNRLSAKLATFGFNKSPQQCKEKIKKLKHSYKRIKNSQNMGCRRSVWFGILDEVLGSQPAASKCSETPKPSSAEPTQPVGSDLKTNVSTDVTEWLPDEVQVLITLWAQPNIQKQLLTSGKNNDVFTYLSNELALVGFSKTQEQCSLKVKKLEEEYKKMKQVEPHGSDGSDWFAIMDGVLGPDGETSKGVSSSAALSASKSPEDSSQAVWTSDEVGALLTLWAEDSVQERLKSTQEDERVYAQLSSQLATQGFDKTTNQCRSKIRLLEQEYGRIKEGKDSKTQKSSWFAFMDKIYGCSKLKVETKPAAEVTQSGPEFLQASLHDLPEPAEGCRLSIPSLCLLVPTLRLMCAFAWQVVQCGNVAHYQKVEELVVLVTELAPELLTARERVQLLLSLRARLVLELCRSESVANLLKIQPHLRIIQDLMMSSGCDQEELEELEEMEESKSNFVEVVHALLDDPEEKKRFFTEVFPVHYGQKYEAELQALVWKFISRLDNLLPTPDIKQTAEWLSSAPSVMEECGQLVLEQEHLKAVLHFHQKQTGNTNKCFSQAQNMFLPVLSLHPKANSRRREASLGENDGLFNCGKDKEPFEKSDALTVEESGKGNDLKDNQREGNCSSLKPFQQHHCSMCSYSDSRLSALFQHIRQEHLLLESSSFNEAKDDFLPNINAPLTVDSEFSSDILKDEVTPVSKGPPFQCDKCEKKYVCKSSLVIHYRIHTGETPFLCSVCGRGFRVSYHLKQHTSIHTGERRFRCHICGKTSVQHLSRHMRMHRGEKNYLCTECGKAFLSTAELKLHMRSHTGERPYKCKHCGKGFTAKCQLTVHTRRHTGESPYKCSLCPKSFPTLRAQKKHLKIHTDKKSLQCLKCGKIFRQKDTFKLHIETHD</sequence>
<dbReference type="GeneTree" id="ENSGT00940000154308"/>
<dbReference type="InterPro" id="IPR036236">
    <property type="entry name" value="Znf_C2H2_sf"/>
</dbReference>
<evidence type="ECO:0000313" key="13">
    <source>
        <dbReference type="Ensembl" id="ENSKMAP00000017832.1"/>
    </source>
</evidence>
<dbReference type="SMART" id="SM00355">
    <property type="entry name" value="ZnF_C2H2"/>
    <property type="match status" value="8"/>
</dbReference>
<accession>A0A3Q3G027</accession>
<feature type="domain" description="C2H2-type" evidence="12">
    <location>
        <begin position="718"/>
        <end position="745"/>
    </location>
</feature>
<dbReference type="GO" id="GO:0005634">
    <property type="term" value="C:nucleus"/>
    <property type="evidence" value="ECO:0007669"/>
    <property type="project" value="UniProtKB-SubCell"/>
</dbReference>
<evidence type="ECO:0000256" key="6">
    <source>
        <dbReference type="ARBA" id="ARBA00023015"/>
    </source>
</evidence>
<organism evidence="13 14">
    <name type="scientific">Kryptolebias marmoratus</name>
    <name type="common">Mangrove killifish</name>
    <name type="synonym">Rivulus marmoratus</name>
    <dbReference type="NCBI Taxonomy" id="37003"/>
    <lineage>
        <taxon>Eukaryota</taxon>
        <taxon>Metazoa</taxon>
        <taxon>Chordata</taxon>
        <taxon>Craniata</taxon>
        <taxon>Vertebrata</taxon>
        <taxon>Euteleostomi</taxon>
        <taxon>Actinopterygii</taxon>
        <taxon>Neopterygii</taxon>
        <taxon>Teleostei</taxon>
        <taxon>Neoteleostei</taxon>
        <taxon>Acanthomorphata</taxon>
        <taxon>Ovalentaria</taxon>
        <taxon>Atherinomorphae</taxon>
        <taxon>Cyprinodontiformes</taxon>
        <taxon>Rivulidae</taxon>
        <taxon>Kryptolebias</taxon>
    </lineage>
</organism>
<feature type="region of interest" description="Disordered" evidence="11">
    <location>
        <begin position="615"/>
        <end position="638"/>
    </location>
</feature>
<keyword evidence="4 10" id="KW-0863">Zinc-finger</keyword>
<dbReference type="FunFam" id="3.30.160.60:FF:000295">
    <property type="entry name" value="zinc finger protein 19"/>
    <property type="match status" value="1"/>
</dbReference>
<feature type="domain" description="C2H2-type" evidence="12">
    <location>
        <begin position="774"/>
        <end position="799"/>
    </location>
</feature>
<keyword evidence="8" id="KW-0804">Transcription</keyword>
<dbReference type="Pfam" id="PF14973">
    <property type="entry name" value="TINF2_N"/>
    <property type="match status" value="1"/>
</dbReference>
<feature type="domain" description="C2H2-type" evidence="12">
    <location>
        <begin position="856"/>
        <end position="883"/>
    </location>
</feature>
<evidence type="ECO:0000259" key="12">
    <source>
        <dbReference type="PROSITE" id="PS50157"/>
    </source>
</evidence>
<feature type="domain" description="C2H2-type" evidence="12">
    <location>
        <begin position="828"/>
        <end position="855"/>
    </location>
</feature>
<dbReference type="OMA" id="THWANPA"/>
<dbReference type="Gene3D" id="3.30.160.60">
    <property type="entry name" value="Classic Zinc Finger"/>
    <property type="match status" value="7"/>
</dbReference>
<dbReference type="PROSITE" id="PS00028">
    <property type="entry name" value="ZINC_FINGER_C2H2_1"/>
    <property type="match status" value="6"/>
</dbReference>
<dbReference type="FunFam" id="3.30.160.60:FF:000624">
    <property type="entry name" value="zinc finger protein 697"/>
    <property type="match status" value="1"/>
</dbReference>
<dbReference type="InterPro" id="IPR044822">
    <property type="entry name" value="Myb_DNA-bind_4"/>
</dbReference>
<feature type="compositionally biased region" description="Basic and acidic residues" evidence="11">
    <location>
        <begin position="615"/>
        <end position="635"/>
    </location>
</feature>
<dbReference type="FunFam" id="3.30.160.60:FF:002343">
    <property type="entry name" value="Zinc finger protein 33A"/>
    <property type="match status" value="1"/>
</dbReference>
<dbReference type="Ensembl" id="ENSKMAT00000018081.1">
    <property type="protein sequence ID" value="ENSKMAP00000017832.1"/>
    <property type="gene ID" value="ENSKMAG00000013272.1"/>
</dbReference>
<dbReference type="InterPro" id="IPR050331">
    <property type="entry name" value="Zinc_finger"/>
</dbReference>
<dbReference type="PANTHER" id="PTHR16515:SF66">
    <property type="entry name" value="C2H2-TYPE DOMAIN-CONTAINING PROTEIN"/>
    <property type="match status" value="1"/>
</dbReference>
<dbReference type="GO" id="GO:0010468">
    <property type="term" value="P:regulation of gene expression"/>
    <property type="evidence" value="ECO:0007669"/>
    <property type="project" value="TreeGrafter"/>
</dbReference>
<feature type="domain" description="C2H2-type" evidence="12">
    <location>
        <begin position="746"/>
        <end position="773"/>
    </location>
</feature>
<keyword evidence="7" id="KW-0238">DNA-binding</keyword>
<dbReference type="GO" id="GO:0003677">
    <property type="term" value="F:DNA binding"/>
    <property type="evidence" value="ECO:0007669"/>
    <property type="project" value="UniProtKB-KW"/>
</dbReference>
<dbReference type="FunFam" id="3.30.160.60:FF:000100">
    <property type="entry name" value="Zinc finger 45-like"/>
    <property type="match status" value="1"/>
</dbReference>
<feature type="region of interest" description="Disordered" evidence="11">
    <location>
        <begin position="207"/>
        <end position="230"/>
    </location>
</feature>
<dbReference type="Pfam" id="PF00096">
    <property type="entry name" value="zf-C2H2"/>
    <property type="match status" value="5"/>
</dbReference>
<protein>
    <recommendedName>
        <fullName evidence="12">C2H2-type domain-containing protein</fullName>
    </recommendedName>
</protein>
<evidence type="ECO:0000256" key="10">
    <source>
        <dbReference type="PROSITE-ProRule" id="PRU00042"/>
    </source>
</evidence>
<evidence type="ECO:0000256" key="11">
    <source>
        <dbReference type="SAM" id="MobiDB-lite"/>
    </source>
</evidence>
<dbReference type="InterPro" id="IPR029400">
    <property type="entry name" value="TINF2_N"/>
</dbReference>
<evidence type="ECO:0000256" key="3">
    <source>
        <dbReference type="ARBA" id="ARBA00022737"/>
    </source>
</evidence>
<dbReference type="Pfam" id="PF13837">
    <property type="entry name" value="Myb_DNA-bind_4"/>
    <property type="match status" value="3"/>
</dbReference>
<dbReference type="FunFam" id="3.30.160.60:FF:000325">
    <property type="entry name" value="ZFP90 zinc finger protein"/>
    <property type="match status" value="1"/>
</dbReference>
<evidence type="ECO:0000256" key="4">
    <source>
        <dbReference type="ARBA" id="ARBA00022771"/>
    </source>
</evidence>
<keyword evidence="9" id="KW-0539">Nucleus</keyword>
<proteinExistence type="predicted"/>
<dbReference type="SUPFAM" id="SSF57667">
    <property type="entry name" value="beta-beta-alpha zinc fingers"/>
    <property type="match status" value="4"/>
</dbReference>
<dbReference type="PANTHER" id="PTHR16515">
    <property type="entry name" value="PR DOMAIN ZINC FINGER PROTEIN"/>
    <property type="match status" value="1"/>
</dbReference>
<keyword evidence="14" id="KW-1185">Reference proteome</keyword>
<dbReference type="Ensembl" id="ENSKMAT00000018065.1">
    <property type="protein sequence ID" value="ENSKMAP00000017816.1"/>
    <property type="gene ID" value="ENSKMAG00000013272.1"/>
</dbReference>
<evidence type="ECO:0000256" key="8">
    <source>
        <dbReference type="ARBA" id="ARBA00023163"/>
    </source>
</evidence>
<dbReference type="GO" id="GO:0008270">
    <property type="term" value="F:zinc ion binding"/>
    <property type="evidence" value="ECO:0007669"/>
    <property type="project" value="UniProtKB-KW"/>
</dbReference>
<keyword evidence="5" id="KW-0862">Zinc</keyword>
<evidence type="ECO:0000256" key="9">
    <source>
        <dbReference type="ARBA" id="ARBA00023242"/>
    </source>
</evidence>
<keyword evidence="6" id="KW-0805">Transcription regulation</keyword>
<evidence type="ECO:0000256" key="1">
    <source>
        <dbReference type="ARBA" id="ARBA00004123"/>
    </source>
</evidence>
<evidence type="ECO:0000256" key="2">
    <source>
        <dbReference type="ARBA" id="ARBA00022723"/>
    </source>
</evidence>
<dbReference type="Proteomes" id="UP000264800">
    <property type="component" value="Unplaced"/>
</dbReference>
<feature type="region of interest" description="Disordered" evidence="11">
    <location>
        <begin position="85"/>
        <end position="107"/>
    </location>
</feature>
<keyword evidence="2" id="KW-0479">Metal-binding</keyword>
<name>A0A3Q3G027_KRYMA</name>
<dbReference type="CDD" id="cd11657">
    <property type="entry name" value="TIN2_N"/>
    <property type="match status" value="1"/>
</dbReference>